<organism evidence="2 3">
    <name type="scientific">Pseudomaricurvus hydrocarbonicus</name>
    <dbReference type="NCBI Taxonomy" id="1470433"/>
    <lineage>
        <taxon>Bacteria</taxon>
        <taxon>Pseudomonadati</taxon>
        <taxon>Pseudomonadota</taxon>
        <taxon>Gammaproteobacteria</taxon>
        <taxon>Cellvibrionales</taxon>
        <taxon>Cellvibrionaceae</taxon>
        <taxon>Pseudomaricurvus</taxon>
    </lineage>
</organism>
<dbReference type="PANTHER" id="PTHR37315">
    <property type="entry name" value="UPF0311 PROTEIN BLR7842"/>
    <property type="match status" value="1"/>
</dbReference>
<accession>A0A9E5JZY4</accession>
<name>A0A9E5JZY4_9GAMM</name>
<dbReference type="Gene3D" id="2.40.160.20">
    <property type="match status" value="1"/>
</dbReference>
<keyword evidence="3" id="KW-1185">Reference proteome</keyword>
<proteinExistence type="predicted"/>
<dbReference type="AlphaFoldDB" id="A0A9E5JZY4"/>
<reference evidence="2" key="1">
    <citation type="submission" date="2020-03" db="EMBL/GenBank/DDBJ databases">
        <authorList>
            <person name="Guo F."/>
        </authorList>
    </citation>
    <scope>NUCLEOTIDE SEQUENCE</scope>
    <source>
        <strain evidence="2">JCM 30134</strain>
    </source>
</reference>
<dbReference type="Pfam" id="PF11578">
    <property type="entry name" value="DUF3237"/>
    <property type="match status" value="1"/>
</dbReference>
<evidence type="ECO:0000256" key="1">
    <source>
        <dbReference type="SAM" id="SignalP"/>
    </source>
</evidence>
<dbReference type="PANTHER" id="PTHR37315:SF1">
    <property type="entry name" value="UPF0311 PROTEIN BLR7842"/>
    <property type="match status" value="1"/>
</dbReference>
<feature type="chain" id="PRO_5039327550" evidence="1">
    <location>
        <begin position="27"/>
        <end position="191"/>
    </location>
</feature>
<evidence type="ECO:0000313" key="2">
    <source>
        <dbReference type="EMBL" id="NHO65852.1"/>
    </source>
</evidence>
<comment type="caution">
    <text evidence="2">The sequence shown here is derived from an EMBL/GenBank/DDBJ whole genome shotgun (WGS) entry which is preliminary data.</text>
</comment>
<keyword evidence="1" id="KW-0732">Signal</keyword>
<evidence type="ECO:0000313" key="3">
    <source>
        <dbReference type="Proteomes" id="UP000787472"/>
    </source>
</evidence>
<dbReference type="InterPro" id="IPR020915">
    <property type="entry name" value="UPF0311"/>
</dbReference>
<dbReference type="EMBL" id="JAAONZ010000006">
    <property type="protein sequence ID" value="NHO65852.1"/>
    <property type="molecule type" value="Genomic_DNA"/>
</dbReference>
<gene>
    <name evidence="2" type="ORF">G8770_09890</name>
</gene>
<feature type="signal peptide" evidence="1">
    <location>
        <begin position="1"/>
        <end position="26"/>
    </location>
</feature>
<dbReference type="RefSeq" id="WP_167185599.1">
    <property type="nucleotide sequence ID" value="NZ_JAAONZ010000006.1"/>
</dbReference>
<sequence>MNDVGVFRWLVVSAMTCTLWVSSALARAEGWDMEPRDPPGYELVMQLVVTCTEPETMGGSSDKSKDGIRDEIWPIVGGKFVGKGIRGTVVPGGGDFPVVRPDGVVVVDALYRLKTDDGVTIIIHNKGLAYESQPEVEKYRLVPEFIAPQGKYDWLNKHVFVSTLVWPVPESMKVTHKLNENDRLIEVYKVL</sequence>
<dbReference type="Proteomes" id="UP000787472">
    <property type="component" value="Unassembled WGS sequence"/>
</dbReference>
<protein>
    <submittedName>
        <fullName evidence="2">DUF3237 family protein</fullName>
    </submittedName>
</protein>